<feature type="binding site" evidence="6">
    <location>
        <begin position="12"/>
        <end position="17"/>
    </location>
    <ligand>
        <name>ATP</name>
        <dbReference type="ChEBI" id="CHEBI:30616"/>
    </ligand>
</feature>
<dbReference type="NCBIfam" id="TIGR00092">
    <property type="entry name" value="redox-regulated ATPase YchF"/>
    <property type="match status" value="1"/>
</dbReference>
<evidence type="ECO:0000256" key="2">
    <source>
        <dbReference type="ARBA" id="ARBA00022723"/>
    </source>
</evidence>
<dbReference type="KEGG" id="mvs:MVIS_3884"/>
<dbReference type="InterPro" id="IPR031167">
    <property type="entry name" value="G_OBG"/>
</dbReference>
<comment type="cofactor">
    <cofactor evidence="1">
        <name>Mg(2+)</name>
        <dbReference type="ChEBI" id="CHEBI:18420"/>
    </cofactor>
</comment>
<dbReference type="HOGENOM" id="CLU_018395_0_1_6"/>
<dbReference type="PRINTS" id="PR00326">
    <property type="entry name" value="GTP1OBG"/>
</dbReference>
<keyword evidence="5" id="KW-0460">Magnesium</keyword>
<dbReference type="InterPro" id="IPR012676">
    <property type="entry name" value="TGS-like"/>
</dbReference>
<dbReference type="PATRIC" id="fig|80854.5.peg.4109"/>
<evidence type="ECO:0000313" key="9">
    <source>
        <dbReference type="EMBL" id="SGY90765.1"/>
    </source>
</evidence>
<evidence type="ECO:0000256" key="6">
    <source>
        <dbReference type="HAMAP-Rule" id="MF_00944"/>
    </source>
</evidence>
<accession>A0A090IKC5</accession>
<evidence type="ECO:0000256" key="1">
    <source>
        <dbReference type="ARBA" id="ARBA00001946"/>
    </source>
</evidence>
<dbReference type="Proteomes" id="UP000182660">
    <property type="component" value="Unassembled WGS sequence"/>
</dbReference>
<dbReference type="GO" id="GO:0016887">
    <property type="term" value="F:ATP hydrolysis activity"/>
    <property type="evidence" value="ECO:0007669"/>
    <property type="project" value="UniProtKB-UniRule"/>
</dbReference>
<dbReference type="Pfam" id="PF06071">
    <property type="entry name" value="YchF-GTPase_C"/>
    <property type="match status" value="1"/>
</dbReference>
<dbReference type="Gene3D" id="3.10.20.30">
    <property type="match status" value="1"/>
</dbReference>
<keyword evidence="3 6" id="KW-0547">Nucleotide-binding</keyword>
<dbReference type="SUPFAM" id="SSF81271">
    <property type="entry name" value="TGS-like"/>
    <property type="match status" value="1"/>
</dbReference>
<organism evidence="10 12">
    <name type="scientific">Moritella viscosa</name>
    <dbReference type="NCBI Taxonomy" id="80854"/>
    <lineage>
        <taxon>Bacteria</taxon>
        <taxon>Pseudomonadati</taxon>
        <taxon>Pseudomonadota</taxon>
        <taxon>Gammaproteobacteria</taxon>
        <taxon>Alteromonadales</taxon>
        <taxon>Moritellaceae</taxon>
        <taxon>Moritella</taxon>
    </lineage>
</organism>
<evidence type="ECO:0000313" key="11">
    <source>
        <dbReference type="Proteomes" id="UP000182660"/>
    </source>
</evidence>
<dbReference type="Gene3D" id="1.10.150.300">
    <property type="entry name" value="TGS-like domain"/>
    <property type="match status" value="1"/>
</dbReference>
<dbReference type="STRING" id="80854.MVIS_3884"/>
<sequence>MGFKCGIVGLPNVGKSTLFNALTQAGIEAANFPFCTIEPNTGVVPVPDKRLDALSAIVNPERVLPTTMEFVDIAGLVAGASKGEGLGNKFLANIRETDAIGHVVRCFENENIIHVNNKISPLDDIEIINTELALADLDSCERALLRLAKKAKGGDKDAKFEVPVVEKIIAHLAEGEMIRSLELTKDEVAAIDYMNFLTLKPTMYIANVDEDGFENNPFLDSVRELAATENAVVVAICASMESDIAELEDEERAEFMEDMGIEEPGLNRVIRAGYELLTLQTYFTAGVKEVRAWTIPVNATAPQAAGKIHTDFEKGFIRAEVIPYAAFIENKGEAGAKTAGQWRLEGKDYIVKDGDVVHFRFNV</sequence>
<dbReference type="InterPro" id="IPR006073">
    <property type="entry name" value="GTP-bd"/>
</dbReference>
<comment type="similarity">
    <text evidence="6">Belongs to the TRAFAC class OBG-HflX-like GTPase superfamily. OBG GTPase family. YchF/OLA1 subfamily.</text>
</comment>
<keyword evidence="11" id="KW-1185">Reference proteome</keyword>
<evidence type="ECO:0000313" key="10">
    <source>
        <dbReference type="EMBL" id="SGY99672.1"/>
    </source>
</evidence>
<feature type="domain" description="TGS" evidence="8">
    <location>
        <begin position="278"/>
        <end position="361"/>
    </location>
</feature>
<dbReference type="EMBL" id="FPLJ01000050">
    <property type="protein sequence ID" value="SGY90765.1"/>
    <property type="molecule type" value="Genomic_DNA"/>
</dbReference>
<evidence type="ECO:0000259" key="8">
    <source>
        <dbReference type="PROSITE" id="PS51880"/>
    </source>
</evidence>
<name>A0A090IKC5_9GAMM</name>
<dbReference type="InterPro" id="IPR023192">
    <property type="entry name" value="TGS-like_dom_sf"/>
</dbReference>
<dbReference type="GO" id="GO:0043023">
    <property type="term" value="F:ribosomal large subunit binding"/>
    <property type="evidence" value="ECO:0007669"/>
    <property type="project" value="UniProtKB-UniRule"/>
</dbReference>
<dbReference type="PANTHER" id="PTHR23305:SF18">
    <property type="entry name" value="OBG-TYPE G DOMAIN-CONTAINING PROTEIN"/>
    <property type="match status" value="1"/>
</dbReference>
<dbReference type="EMBL" id="FPLD01000060">
    <property type="protein sequence ID" value="SGY99672.1"/>
    <property type="molecule type" value="Genomic_DNA"/>
</dbReference>
<dbReference type="PANTHER" id="PTHR23305">
    <property type="entry name" value="OBG GTPASE FAMILY"/>
    <property type="match status" value="1"/>
</dbReference>
<dbReference type="CDD" id="cd01900">
    <property type="entry name" value="YchF"/>
    <property type="match status" value="1"/>
</dbReference>
<dbReference type="RefSeq" id="WP_045111856.1">
    <property type="nucleotide sequence ID" value="NZ_CAWQZC010000121.1"/>
</dbReference>
<dbReference type="FunFam" id="1.10.150.300:FF:000001">
    <property type="entry name" value="Ribosome-binding ATPase YchF"/>
    <property type="match status" value="1"/>
</dbReference>
<dbReference type="PIRSF" id="PIRSF006641">
    <property type="entry name" value="CHP00092"/>
    <property type="match status" value="1"/>
</dbReference>
<dbReference type="GO" id="GO:0005524">
    <property type="term" value="F:ATP binding"/>
    <property type="evidence" value="ECO:0007669"/>
    <property type="project" value="UniProtKB-UniRule"/>
</dbReference>
<feature type="domain" description="OBG-type G" evidence="7">
    <location>
        <begin position="3"/>
        <end position="256"/>
    </location>
</feature>
<dbReference type="AlphaFoldDB" id="A0A090IKC5"/>
<evidence type="ECO:0000256" key="4">
    <source>
        <dbReference type="ARBA" id="ARBA00022840"/>
    </source>
</evidence>
<dbReference type="InterPro" id="IPR004095">
    <property type="entry name" value="TGS"/>
</dbReference>
<dbReference type="InterPro" id="IPR004396">
    <property type="entry name" value="ATPase_YchF/OLA1"/>
</dbReference>
<reference evidence="10 12" key="1">
    <citation type="submission" date="2016-11" db="EMBL/GenBank/DDBJ databases">
        <authorList>
            <person name="Jaros S."/>
            <person name="Januszkiewicz K."/>
            <person name="Wedrychowicz H."/>
        </authorList>
    </citation>
    <scope>NUCLEOTIDE SEQUENCE [LARGE SCALE GENOMIC DNA]</scope>
    <source>
        <strain evidence="10">NVI 5450</strain>
    </source>
</reference>
<keyword evidence="2" id="KW-0479">Metal-binding</keyword>
<dbReference type="Proteomes" id="UP000183794">
    <property type="component" value="Unassembled WGS sequence"/>
</dbReference>
<dbReference type="GO" id="GO:0005737">
    <property type="term" value="C:cytoplasm"/>
    <property type="evidence" value="ECO:0007669"/>
    <property type="project" value="TreeGrafter"/>
</dbReference>
<dbReference type="CDD" id="cd04867">
    <property type="entry name" value="TGS_YchF_OLA1"/>
    <property type="match status" value="1"/>
</dbReference>
<dbReference type="GeneID" id="61295899"/>
<evidence type="ECO:0000259" key="7">
    <source>
        <dbReference type="PROSITE" id="PS51710"/>
    </source>
</evidence>
<comment type="function">
    <text evidence="6">ATPase that binds to both the 70S ribosome and the 50S ribosomal subunit in a nucleotide-independent manner.</text>
</comment>
<evidence type="ECO:0000256" key="5">
    <source>
        <dbReference type="ARBA" id="ARBA00022842"/>
    </source>
</evidence>
<dbReference type="Pfam" id="PF01926">
    <property type="entry name" value="MMR_HSR1"/>
    <property type="match status" value="1"/>
</dbReference>
<keyword evidence="4 6" id="KW-0067">ATP-binding</keyword>
<protein>
    <recommendedName>
        <fullName evidence="6">Ribosome-binding ATPase YchF</fullName>
    </recommendedName>
</protein>
<dbReference type="GO" id="GO:0005525">
    <property type="term" value="F:GTP binding"/>
    <property type="evidence" value="ECO:0007669"/>
    <property type="project" value="InterPro"/>
</dbReference>
<dbReference type="GO" id="GO:0046872">
    <property type="term" value="F:metal ion binding"/>
    <property type="evidence" value="ECO:0007669"/>
    <property type="project" value="UniProtKB-KW"/>
</dbReference>
<dbReference type="PROSITE" id="PS51710">
    <property type="entry name" value="G_OBG"/>
    <property type="match status" value="1"/>
</dbReference>
<gene>
    <name evidence="6" type="primary">ychF</name>
    <name evidence="9" type="ORF">MT2528_2000</name>
    <name evidence="10" type="ORF">NVI5450_2222</name>
</gene>
<dbReference type="InterPro" id="IPR041706">
    <property type="entry name" value="YchF_N"/>
</dbReference>
<dbReference type="OrthoDB" id="9810373at2"/>
<dbReference type="Gene3D" id="3.40.50.300">
    <property type="entry name" value="P-loop containing nucleotide triphosphate hydrolases"/>
    <property type="match status" value="1"/>
</dbReference>
<dbReference type="PROSITE" id="PS51880">
    <property type="entry name" value="TGS"/>
    <property type="match status" value="1"/>
</dbReference>
<dbReference type="SUPFAM" id="SSF52540">
    <property type="entry name" value="P-loop containing nucleoside triphosphate hydrolases"/>
    <property type="match status" value="1"/>
</dbReference>
<dbReference type="HAMAP" id="MF_00944">
    <property type="entry name" value="YchF_OLA1_ATPase"/>
    <property type="match status" value="1"/>
</dbReference>
<dbReference type="InterPro" id="IPR013029">
    <property type="entry name" value="YchF_C"/>
</dbReference>
<dbReference type="InterPro" id="IPR012675">
    <property type="entry name" value="Beta-grasp_dom_sf"/>
</dbReference>
<proteinExistence type="inferred from homology"/>
<reference evidence="9 11" key="2">
    <citation type="submission" date="2016-11" db="EMBL/GenBank/DDBJ databases">
        <authorList>
            <person name="Klemetsen T."/>
        </authorList>
    </citation>
    <scope>NUCLEOTIDE SEQUENCE [LARGE SCALE GENOMIC DNA]</scope>
    <source>
        <strain evidence="9">MT 2528</strain>
    </source>
</reference>
<evidence type="ECO:0000256" key="3">
    <source>
        <dbReference type="ARBA" id="ARBA00022741"/>
    </source>
</evidence>
<evidence type="ECO:0000313" key="12">
    <source>
        <dbReference type="Proteomes" id="UP000183794"/>
    </source>
</evidence>
<dbReference type="FunFam" id="3.10.20.30:FF:000001">
    <property type="entry name" value="Ribosome-binding ATPase YchF"/>
    <property type="match status" value="1"/>
</dbReference>
<dbReference type="InterPro" id="IPR027417">
    <property type="entry name" value="P-loop_NTPase"/>
</dbReference>